<dbReference type="RefSeq" id="WP_084305419.1">
    <property type="nucleotide sequence ID" value="NZ_FNDG01000001.1"/>
</dbReference>
<proteinExistence type="predicted"/>
<dbReference type="SUPFAM" id="SSF49842">
    <property type="entry name" value="TNF-like"/>
    <property type="match status" value="1"/>
</dbReference>
<dbReference type="AlphaFoldDB" id="A0A1G7XNA1"/>
<gene>
    <name evidence="1" type="ORF">SAMN05216588_101204</name>
</gene>
<accession>A0A1G7XNA1</accession>
<dbReference type="STRING" id="29435.SAMN05216588_101204"/>
<name>A0A1G7XNA1_9GAMM</name>
<reference evidence="1 2" key="1">
    <citation type="submission" date="2016-10" db="EMBL/GenBank/DDBJ databases">
        <authorList>
            <person name="de Groot N.N."/>
        </authorList>
    </citation>
    <scope>NUCLEOTIDE SEQUENCE [LARGE SCALE GENOMIC DNA]</scope>
    <source>
        <strain evidence="1 2">LMG 18387</strain>
    </source>
</reference>
<evidence type="ECO:0000313" key="2">
    <source>
        <dbReference type="Proteomes" id="UP000198606"/>
    </source>
</evidence>
<sequence>MAELKVHKVVSALPQTLEADSIYLVRAGDGFDLYITNHNGTVLPYKLNAQPAASISGQVGTAFTGNPGLTGGTKLLFNEFWSTHPDITYDPATRRFTFNRTGVYRCRFSGQTTSSTNRIVIGFNNDAPGLASHRGQAYAGPSVTISAEGTFAANAGDFVVFYLYEGGLYNDANNRWSQFSIERVA</sequence>
<evidence type="ECO:0000313" key="1">
    <source>
        <dbReference type="EMBL" id="SDG85684.1"/>
    </source>
</evidence>
<dbReference type="EMBL" id="FNDG01000001">
    <property type="protein sequence ID" value="SDG85684.1"/>
    <property type="molecule type" value="Genomic_DNA"/>
</dbReference>
<dbReference type="InterPro" id="IPR008983">
    <property type="entry name" value="Tumour_necrosis_fac-like_dom"/>
</dbReference>
<protein>
    <recommendedName>
        <fullName evidence="3">C1q domain-containing protein</fullName>
    </recommendedName>
</protein>
<evidence type="ECO:0008006" key="3">
    <source>
        <dbReference type="Google" id="ProtNLM"/>
    </source>
</evidence>
<dbReference type="Proteomes" id="UP000198606">
    <property type="component" value="Unassembled WGS sequence"/>
</dbReference>
<organism evidence="1 2">
    <name type="scientific">Phytopseudomonas flavescens</name>
    <dbReference type="NCBI Taxonomy" id="29435"/>
    <lineage>
        <taxon>Bacteria</taxon>
        <taxon>Pseudomonadati</taxon>
        <taxon>Pseudomonadota</taxon>
        <taxon>Gammaproteobacteria</taxon>
        <taxon>Pseudomonadales</taxon>
        <taxon>Pseudomonadaceae</taxon>
        <taxon>Phytopseudomonas</taxon>
    </lineage>
</organism>
<dbReference type="Gene3D" id="2.60.120.40">
    <property type="match status" value="1"/>
</dbReference>